<keyword evidence="3" id="KW-1185">Reference proteome</keyword>
<dbReference type="Pfam" id="PF08011">
    <property type="entry name" value="PDDEXK_9"/>
    <property type="match status" value="1"/>
</dbReference>
<dbReference type="InterPro" id="IPR012547">
    <property type="entry name" value="PDDEXK_9"/>
</dbReference>
<dbReference type="EMBL" id="CP061799">
    <property type="protein sequence ID" value="QTA80340.1"/>
    <property type="molecule type" value="Genomic_DNA"/>
</dbReference>
<dbReference type="InterPro" id="IPR018631">
    <property type="entry name" value="AAA-ATPase-like_dom"/>
</dbReference>
<dbReference type="PANTHER" id="PTHR34825:SF1">
    <property type="entry name" value="AAA-ATPASE-LIKE DOMAIN-CONTAINING PROTEIN"/>
    <property type="match status" value="1"/>
</dbReference>
<dbReference type="RefSeq" id="WP_207691997.1">
    <property type="nucleotide sequence ID" value="NZ_CP061799.1"/>
</dbReference>
<evidence type="ECO:0000313" key="3">
    <source>
        <dbReference type="Proteomes" id="UP000663720"/>
    </source>
</evidence>
<sequence length="520" mass="60606">MEKLQTLPIGDSSFDSIRSNNCLYVDKTRHIFNLADQGKYYFIARPRRFGKSLMVSTLRCMFKGRKELFEGLHVSKTGWEWKKHPVILLDFNSISHDTTENLKLSLKETLLVMAEQEGIELKSSLLKGQFKELICRLYKKTKMPVVILIDEYDKPLIDYLGKGKEHLDIAKENRDILKTFFGVMKEGDVASVLRFVFITGVSRFSRVSIFSELNNLDDITMNRHYSEMLGYTQEELETCFSDHINRFAQEQTQSSEKIIEQLKNYYNGYRFSERDVRVYTPFSVLKALNERAFKNFWFETGTPTFLVNLLKEKQWHVPEIEGMQATEAVFSTYDLDNLKPEALMFQTGYTTIQNVMDRLYEFGYPNQEVKTAFLENLFHSYTQGFRNSSQFVLLAGCLQKEDINSFIETMTAIYASIPYTLETKRDEAYFHTIFYLMVCASGVNAHSEVLTSKGRIDLLVEFSDKLYIIEFKCNQSADAAIKQIKDRGYDKKYMNTGKKIMLMGINFDTEKRNISEWKCV</sequence>
<dbReference type="Pfam" id="PF09820">
    <property type="entry name" value="AAA-ATPase_like"/>
    <property type="match status" value="1"/>
</dbReference>
<dbReference type="PANTHER" id="PTHR34825">
    <property type="entry name" value="CONSERVED PROTEIN, WITH A WEAK D-GALACTARATE DEHYDRATASE/ALTRONATE HYDROLASE DOMAIN"/>
    <property type="match status" value="1"/>
</dbReference>
<reference evidence="2" key="1">
    <citation type="journal article" date="2021" name="Microb. Physiol.">
        <title>Proteogenomic Insights into the Physiology of Marine, Sulfate-Reducing, Filamentous Desulfonema limicola and Desulfonema magnum.</title>
        <authorList>
            <person name="Schnaars V."/>
            <person name="Wohlbrand L."/>
            <person name="Scheve S."/>
            <person name="Hinrichs C."/>
            <person name="Reinhardt R."/>
            <person name="Rabus R."/>
        </authorList>
    </citation>
    <scope>NUCLEOTIDE SEQUENCE</scope>
    <source>
        <strain evidence="2">5ac10</strain>
    </source>
</reference>
<evidence type="ECO:0000313" key="2">
    <source>
        <dbReference type="EMBL" id="QTA80340.1"/>
    </source>
</evidence>
<organism evidence="2 3">
    <name type="scientific">Desulfonema limicola</name>
    <dbReference type="NCBI Taxonomy" id="45656"/>
    <lineage>
        <taxon>Bacteria</taxon>
        <taxon>Pseudomonadati</taxon>
        <taxon>Thermodesulfobacteriota</taxon>
        <taxon>Desulfobacteria</taxon>
        <taxon>Desulfobacterales</taxon>
        <taxon>Desulfococcaceae</taxon>
        <taxon>Desulfonema</taxon>
    </lineage>
</organism>
<protein>
    <submittedName>
        <fullName evidence="2">AAA ATPase-like domain-containing protein, nuclease domain-containing</fullName>
    </submittedName>
</protein>
<dbReference type="Proteomes" id="UP000663720">
    <property type="component" value="Chromosome"/>
</dbReference>
<proteinExistence type="predicted"/>
<dbReference type="SUPFAM" id="SSF52540">
    <property type="entry name" value="P-loop containing nucleoside triphosphate hydrolases"/>
    <property type="match status" value="1"/>
</dbReference>
<evidence type="ECO:0000259" key="1">
    <source>
        <dbReference type="Pfam" id="PF09820"/>
    </source>
</evidence>
<dbReference type="InterPro" id="IPR027417">
    <property type="entry name" value="P-loop_NTPase"/>
</dbReference>
<dbReference type="KEGG" id="dli:dnl_26390"/>
<gene>
    <name evidence="2" type="ORF">dnl_26390</name>
</gene>
<feature type="domain" description="AAA-ATPase-like" evidence="1">
    <location>
        <begin position="8"/>
        <end position="210"/>
    </location>
</feature>
<accession>A0A975GGI0</accession>
<name>A0A975GGI0_9BACT</name>
<dbReference type="AlphaFoldDB" id="A0A975GGI0"/>